<dbReference type="RefSeq" id="WP_095071655.1">
    <property type="nucleotide sequence ID" value="NZ_LT899436.1"/>
</dbReference>
<keyword evidence="3" id="KW-1185">Reference proteome</keyword>
<keyword evidence="1" id="KW-0472">Membrane</keyword>
<accession>A0A238UB98</accession>
<protein>
    <submittedName>
        <fullName evidence="2">Uncharacterized protein</fullName>
    </submittedName>
</protein>
<dbReference type="EMBL" id="LT899436">
    <property type="protein sequence ID" value="SNR15690.1"/>
    <property type="molecule type" value="Genomic_DNA"/>
</dbReference>
<gene>
    <name evidence="2" type="ORF">TJEJU_1987</name>
</gene>
<organism evidence="2 3">
    <name type="scientific">Tenacibaculum jejuense</name>
    <dbReference type="NCBI Taxonomy" id="584609"/>
    <lineage>
        <taxon>Bacteria</taxon>
        <taxon>Pseudomonadati</taxon>
        <taxon>Bacteroidota</taxon>
        <taxon>Flavobacteriia</taxon>
        <taxon>Flavobacteriales</taxon>
        <taxon>Flavobacteriaceae</taxon>
        <taxon>Tenacibaculum</taxon>
    </lineage>
</organism>
<dbReference type="KEGG" id="tje:TJEJU_1987"/>
<name>A0A238UB98_9FLAO</name>
<dbReference type="AlphaFoldDB" id="A0A238UB98"/>
<reference evidence="2 3" key="1">
    <citation type="submission" date="2017-07" db="EMBL/GenBank/DDBJ databases">
        <authorList>
            <person name="Sun Z.S."/>
            <person name="Albrecht U."/>
            <person name="Echele G."/>
            <person name="Lee C.C."/>
        </authorList>
    </citation>
    <scope>NUCLEOTIDE SEQUENCE [LARGE SCALE GENOMIC DNA]</scope>
    <source>
        <strain evidence="3">type strain: KCTC 22618</strain>
    </source>
</reference>
<sequence>MRVFERDMSDSEVEKVSKAYSKELNSAVFWSIVFIAALLFFNAQNPGKSLYKLIFNIPVFLMFLMQLRKITNLLFFDGFYKDLEQKKKIIVALTVSNKQDGYDTFDGPSSNPSIKFQKNPYFRSIEVSNTSYQNISIRNKVYFELSKHGKWIVNVRLGTKQIDYRNIRKSNFKNKN</sequence>
<feature type="transmembrane region" description="Helical" evidence="1">
    <location>
        <begin position="24"/>
        <end position="43"/>
    </location>
</feature>
<evidence type="ECO:0000313" key="3">
    <source>
        <dbReference type="Proteomes" id="UP000215214"/>
    </source>
</evidence>
<dbReference type="OrthoDB" id="1448679at2"/>
<keyword evidence="1" id="KW-0812">Transmembrane</keyword>
<evidence type="ECO:0000256" key="1">
    <source>
        <dbReference type="SAM" id="Phobius"/>
    </source>
</evidence>
<evidence type="ECO:0000313" key="2">
    <source>
        <dbReference type="EMBL" id="SNR15690.1"/>
    </source>
</evidence>
<feature type="transmembrane region" description="Helical" evidence="1">
    <location>
        <begin position="49"/>
        <end position="67"/>
    </location>
</feature>
<dbReference type="Proteomes" id="UP000215214">
    <property type="component" value="Chromosome TJEJU"/>
</dbReference>
<keyword evidence="1" id="KW-1133">Transmembrane helix</keyword>
<proteinExistence type="predicted"/>